<evidence type="ECO:0000313" key="2">
    <source>
        <dbReference type="EMBL" id="SHI50803.1"/>
    </source>
</evidence>
<keyword evidence="1" id="KW-0472">Membrane</keyword>
<dbReference type="AlphaFoldDB" id="A0A1M6BQG5"/>
<name>A0A1M6BQG5_9FIRM</name>
<keyword evidence="3" id="KW-1185">Reference proteome</keyword>
<dbReference type="EMBL" id="FQZP01000003">
    <property type="protein sequence ID" value="SHI50803.1"/>
    <property type="molecule type" value="Genomic_DNA"/>
</dbReference>
<organism evidence="2 3">
    <name type="scientific">Thermoclostridium caenicola</name>
    <dbReference type="NCBI Taxonomy" id="659425"/>
    <lineage>
        <taxon>Bacteria</taxon>
        <taxon>Bacillati</taxon>
        <taxon>Bacillota</taxon>
        <taxon>Clostridia</taxon>
        <taxon>Eubacteriales</taxon>
        <taxon>Oscillospiraceae</taxon>
        <taxon>Thermoclostridium</taxon>
    </lineage>
</organism>
<reference evidence="2 3" key="1">
    <citation type="submission" date="2016-11" db="EMBL/GenBank/DDBJ databases">
        <authorList>
            <person name="Varghese N."/>
            <person name="Submissions S."/>
        </authorList>
    </citation>
    <scope>NUCLEOTIDE SEQUENCE [LARGE SCALE GENOMIC DNA]</scope>
    <source>
        <strain evidence="2 3">DSM 19027</strain>
    </source>
</reference>
<protein>
    <submittedName>
        <fullName evidence="2">Uncharacterized protein</fullName>
    </submittedName>
</protein>
<dbReference type="PROSITE" id="PS51257">
    <property type="entry name" value="PROKAR_LIPOPROTEIN"/>
    <property type="match status" value="1"/>
</dbReference>
<keyword evidence="1" id="KW-1133">Transmembrane helix</keyword>
<proteinExistence type="predicted"/>
<feature type="transmembrane region" description="Helical" evidence="1">
    <location>
        <begin position="20"/>
        <end position="40"/>
    </location>
</feature>
<keyword evidence="1" id="KW-0812">Transmembrane</keyword>
<dbReference type="RefSeq" id="WP_149677628.1">
    <property type="nucleotide sequence ID" value="NZ_FQZP01000003.1"/>
</dbReference>
<gene>
    <name evidence="2" type="ORF">SAMN05444373_100384</name>
</gene>
<accession>A0A1M6BQG5</accession>
<evidence type="ECO:0000256" key="1">
    <source>
        <dbReference type="SAM" id="Phobius"/>
    </source>
</evidence>
<evidence type="ECO:0000313" key="3">
    <source>
        <dbReference type="Proteomes" id="UP000324781"/>
    </source>
</evidence>
<sequence length="83" mass="9088">MVDRLFEIKNAAVRKFGPVLGYTILIVGCLAFLSLLGFLLKSLIKLGIALAVGAILLFGAFKLYELLSTKKKRMSICHTAPFT</sequence>
<dbReference type="Proteomes" id="UP000324781">
    <property type="component" value="Unassembled WGS sequence"/>
</dbReference>
<feature type="transmembrane region" description="Helical" evidence="1">
    <location>
        <begin position="46"/>
        <end position="64"/>
    </location>
</feature>